<keyword evidence="1" id="KW-0378">Hydrolase</keyword>
<sequence>MRCSERRRTTNKPSSRLHQAACLARIGNKILSVLTILVLLIGSVYCFYCLFDDWRQSQAGLPSQMAKFKPDADDPLSFEELLKLNPDVIGWITIDKTHIDQPIVQGKDDLEYINKAADGSFSLAGAIFLSHLNNPDLDDPYNILYGHHMKNGGMFGDVMKFTQKKYFDGHVDGTVLTKDGREYRLKIFAVLETDAANSAVYSMREIHERDTSSLVRYLKKHSKYFRDPVDASPMIFALSTCNSAETEGRTIVFAQVVKVVEHEK</sequence>
<proteinExistence type="predicted"/>
<comment type="caution">
    <text evidence="1">The sequence shown here is derived from an EMBL/GenBank/DDBJ whole genome shotgun (WGS) entry which is preliminary data.</text>
</comment>
<reference evidence="1" key="1">
    <citation type="submission" date="2019-04" db="EMBL/GenBank/DDBJ databases">
        <title>Microbes associate with the intestines of laboratory mice.</title>
        <authorList>
            <person name="Navarre W."/>
            <person name="Wong E."/>
            <person name="Huang K."/>
            <person name="Tropini C."/>
            <person name="Ng K."/>
            <person name="Yu B."/>
        </authorList>
    </citation>
    <scope>NUCLEOTIDE SEQUENCE</scope>
    <source>
        <strain evidence="1">NM09_H32</strain>
    </source>
</reference>
<name>A0AC61R7B4_9FIRM</name>
<accession>A0AC61R7B4</accession>
<gene>
    <name evidence="1" type="primary">srtB</name>
    <name evidence="1" type="ORF">E5336_06015</name>
</gene>
<dbReference type="EMBL" id="SRYG01000010">
    <property type="protein sequence ID" value="TGY66041.1"/>
    <property type="molecule type" value="Genomic_DNA"/>
</dbReference>
<dbReference type="Proteomes" id="UP000308836">
    <property type="component" value="Unassembled WGS sequence"/>
</dbReference>
<evidence type="ECO:0000313" key="2">
    <source>
        <dbReference type="Proteomes" id="UP000308836"/>
    </source>
</evidence>
<evidence type="ECO:0000313" key="1">
    <source>
        <dbReference type="EMBL" id="TGY66041.1"/>
    </source>
</evidence>
<dbReference type="EC" id="3.4.22.71" evidence="1"/>
<protein>
    <submittedName>
        <fullName evidence="1">Class B sortase</fullName>
        <ecNumber evidence="1">3.4.22.71</ecNumber>
    </submittedName>
</protein>
<organism evidence="1 2">
    <name type="scientific">Dubosiella muris</name>
    <dbReference type="NCBI Taxonomy" id="3038133"/>
    <lineage>
        <taxon>Bacteria</taxon>
        <taxon>Bacillati</taxon>
        <taxon>Bacillota</taxon>
        <taxon>Erysipelotrichia</taxon>
        <taxon>Erysipelotrichales</taxon>
        <taxon>Erysipelotrichaceae</taxon>
        <taxon>Dubosiella</taxon>
    </lineage>
</organism>
<keyword evidence="2" id="KW-1185">Reference proteome</keyword>